<dbReference type="CDD" id="cd16434">
    <property type="entry name" value="CheB-CheR_fusion"/>
    <property type="match status" value="1"/>
</dbReference>
<feature type="domain" description="CheR-type methyltransferase" evidence="10">
    <location>
        <begin position="242"/>
        <end position="496"/>
    </location>
</feature>
<keyword evidence="3" id="KW-0489">Methyltransferase</keyword>
<evidence type="ECO:0000256" key="3">
    <source>
        <dbReference type="ARBA" id="ARBA00022603"/>
    </source>
</evidence>
<evidence type="ECO:0000259" key="10">
    <source>
        <dbReference type="PROSITE" id="PS50123"/>
    </source>
</evidence>
<dbReference type="Proteomes" id="UP000471640">
    <property type="component" value="Unassembled WGS sequence"/>
</dbReference>
<dbReference type="InterPro" id="IPR000673">
    <property type="entry name" value="Sig_transdc_resp-reg_Me-estase"/>
</dbReference>
<keyword evidence="12" id="KW-1185">Reference proteome</keyword>
<dbReference type="Gene3D" id="3.30.450.20">
    <property type="entry name" value="PAS domain"/>
    <property type="match status" value="2"/>
</dbReference>
<feature type="domain" description="PAS" evidence="8">
    <location>
        <begin position="917"/>
        <end position="967"/>
    </location>
</feature>
<feature type="active site" evidence="6">
    <location>
        <position position="57"/>
    </location>
</feature>
<evidence type="ECO:0000259" key="8">
    <source>
        <dbReference type="PROSITE" id="PS50112"/>
    </source>
</evidence>
<dbReference type="PANTHER" id="PTHR24422:SF27">
    <property type="entry name" value="PROTEIN-GLUTAMATE O-METHYLTRANSFERASE"/>
    <property type="match status" value="1"/>
</dbReference>
<feature type="region of interest" description="Disordered" evidence="7">
    <location>
        <begin position="1"/>
        <end position="48"/>
    </location>
</feature>
<accession>A0A6P1E159</accession>
<feature type="compositionally biased region" description="Basic and acidic residues" evidence="7">
    <location>
        <begin position="685"/>
        <end position="699"/>
    </location>
</feature>
<dbReference type="SUPFAM" id="SSF53335">
    <property type="entry name" value="S-adenosyl-L-methionine-dependent methyltransferases"/>
    <property type="match status" value="1"/>
</dbReference>
<feature type="compositionally biased region" description="Polar residues" evidence="7">
    <location>
        <begin position="748"/>
        <end position="761"/>
    </location>
</feature>
<keyword evidence="6" id="KW-0378">Hydrolase</keyword>
<dbReference type="RefSeq" id="WP_164656170.1">
    <property type="nucleotide sequence ID" value="NZ_JAAIJR010000144.1"/>
</dbReference>
<dbReference type="InterPro" id="IPR000780">
    <property type="entry name" value="CheR_MeTrfase"/>
</dbReference>
<feature type="region of interest" description="Disordered" evidence="7">
    <location>
        <begin position="1036"/>
        <end position="1061"/>
    </location>
</feature>
<dbReference type="EC" id="2.1.1.80" evidence="2"/>
<dbReference type="InterPro" id="IPR029063">
    <property type="entry name" value="SAM-dependent_MTases_sf"/>
</dbReference>
<dbReference type="Pfam" id="PF01339">
    <property type="entry name" value="CheB_methylest"/>
    <property type="match status" value="1"/>
</dbReference>
<reference evidence="12" key="1">
    <citation type="journal article" date="2020" name="Microbiol. Resour. Announc.">
        <title>Draft Genome Sequences of Thiorhodococcus mannitoliphagus and Thiorhodococcus minor, Purple Sulfur Photosynthetic Bacteria in the Gammaproteobacterial Family Chromatiaceae.</title>
        <authorList>
            <person name="Aviles F.A."/>
            <person name="Meyer T.E."/>
            <person name="Kyndt J.A."/>
        </authorList>
    </citation>
    <scope>NUCLEOTIDE SEQUENCE [LARGE SCALE GENOMIC DNA]</scope>
    <source>
        <strain evidence="12">DSM 18266</strain>
    </source>
</reference>
<feature type="region of interest" description="Disordered" evidence="7">
    <location>
        <begin position="680"/>
        <end position="772"/>
    </location>
</feature>
<sequence length="1061" mass="115437">MTNTSNSDGDSGAPMTTATEHAEPSTSAATASTGPGTEPAPGPAEPARFPIVGIGASAGGLAAFEAFFSAIPHRVATGMAFVLVQHLAPNHKSILTDLIKRYTTMHVQEVEDGVTVQPDCAYIIPPNMDMALFKGKLHLLEPAAPRGLRLPIDFFFRSLASDQQERAICIVLSGTGSDGTLGARAVKGEGGLVMVETPTNAAYDGMPRSVIATGLADVILPPAEMPARLIAYLAHAFGKTPSLQAPAAKSEDTLTKICLLLRDATRHDFSQYKQSTLVRRIARRMALHQIEEQQGYVRYLQHEPSEIQALFRDLLIGVTNFFRDPEAFAALETGVIPRLFAGKRAGETVRVWICGCSSGEEAYSIAILIHEHLAALKQSTQIQIFATDVDAQAIAQARAGIYPASISADISPERLGRYFTLDQNAGTYRIQKSIRDLLVFSEQDLIRDPPFSRLDLISCRNLLIYINGALQRKLIPLFHYALNHNGVLFLGSSETIGDALTLFTPLDRKWKLYARLDPSSSGAPPSLGDLPAQPRFALESVNLTAPEPAADGTDLRALTEMTLLQHFNAVGVLTNARGEICYIHGRTGQFLEPASGTAAMNIFQMAREGLHRPLTTALQRAVTSQDVVALPGLKVKTNGDHARVDLTIRPVQTSLRGQKDRADLYLVVLELAPIALPMPAPEDAAADKDKDKDKDKDATADADAATSKARRERRIAELEDELRGKDEYLQTTLEEMETSNEELKSTNEEMQSVNEELQSTNEELETSKEELQSVNEELATVNAELQTKVADLSRANDDMNNLLAGTGVATLFVDDQLRISRFTPAMTQIIKLIPSDIGRSVGDLVSNLVGYTDFVEDVHRVLQTLVPHEQVVQAQDDTWFLMRIGPYRTLNNVIEGAVMTFVDISGRKQMEQELQTARAFAEGIVDAVREPLLVLDATGALVSANSAFYRHFQQSPKETLGKSLFELGNGQWDSPALRQLLRDLKAPGASLDDYRIEQDFPQLGRRVMQLNARRLAPVSGETGTILLAFEDLTAGPATAKDAPSKSATSASPGGKHDPSDA</sequence>
<dbReference type="EMBL" id="JAAIJR010000144">
    <property type="protein sequence ID" value="NEX22973.1"/>
    <property type="molecule type" value="Genomic_DNA"/>
</dbReference>
<dbReference type="GO" id="GO:0000156">
    <property type="term" value="F:phosphorelay response regulator activity"/>
    <property type="evidence" value="ECO:0007669"/>
    <property type="project" value="InterPro"/>
</dbReference>
<dbReference type="CDD" id="cd00130">
    <property type="entry name" value="PAS"/>
    <property type="match status" value="2"/>
</dbReference>
<dbReference type="InterPro" id="IPR022641">
    <property type="entry name" value="CheR_N"/>
</dbReference>
<comment type="caution">
    <text evidence="11">The sequence shown here is derived from an EMBL/GenBank/DDBJ whole genome shotgun (WGS) entry which is preliminary data.</text>
</comment>
<evidence type="ECO:0000256" key="5">
    <source>
        <dbReference type="ARBA" id="ARBA00022691"/>
    </source>
</evidence>
<dbReference type="Pfam" id="PF01739">
    <property type="entry name" value="CheR"/>
    <property type="match status" value="1"/>
</dbReference>
<dbReference type="InterPro" id="IPR035909">
    <property type="entry name" value="CheB_C"/>
</dbReference>
<feature type="active site" evidence="6">
    <location>
        <position position="178"/>
    </location>
</feature>
<dbReference type="InterPro" id="IPR036804">
    <property type="entry name" value="CheR_N_sf"/>
</dbReference>
<dbReference type="GO" id="GO:0006935">
    <property type="term" value="P:chemotaxis"/>
    <property type="evidence" value="ECO:0007669"/>
    <property type="project" value="UniProtKB-UniRule"/>
</dbReference>
<evidence type="ECO:0000259" key="9">
    <source>
        <dbReference type="PROSITE" id="PS50122"/>
    </source>
</evidence>
<comment type="catalytic activity">
    <reaction evidence="1">
        <text>L-glutamyl-[protein] + S-adenosyl-L-methionine = [protein]-L-glutamate 5-O-methyl ester + S-adenosyl-L-homocysteine</text>
        <dbReference type="Rhea" id="RHEA:24452"/>
        <dbReference type="Rhea" id="RHEA-COMP:10208"/>
        <dbReference type="Rhea" id="RHEA-COMP:10311"/>
        <dbReference type="ChEBI" id="CHEBI:29973"/>
        <dbReference type="ChEBI" id="CHEBI:57856"/>
        <dbReference type="ChEBI" id="CHEBI:59789"/>
        <dbReference type="ChEBI" id="CHEBI:82795"/>
        <dbReference type="EC" id="2.1.1.80"/>
    </reaction>
</comment>
<evidence type="ECO:0000256" key="1">
    <source>
        <dbReference type="ARBA" id="ARBA00001541"/>
    </source>
</evidence>
<dbReference type="InterPro" id="IPR013656">
    <property type="entry name" value="PAS_4"/>
</dbReference>
<dbReference type="Gene3D" id="3.40.50.180">
    <property type="entry name" value="Methylesterase CheB, C-terminal domain"/>
    <property type="match status" value="1"/>
</dbReference>
<reference evidence="11 12" key="2">
    <citation type="submission" date="2020-02" db="EMBL/GenBank/DDBJ databases">
        <title>Genome sequences of Thiorhodococcus mannitoliphagus and Thiorhodococcus minor, purple sulfur photosynthetic bacteria in the gammaproteobacterial family, Chromatiaceae.</title>
        <authorList>
            <person name="Aviles F.A."/>
            <person name="Meyer T.E."/>
            <person name="Kyndt J.A."/>
        </authorList>
    </citation>
    <scope>NUCLEOTIDE SEQUENCE [LARGE SCALE GENOMIC DNA]</scope>
    <source>
        <strain evidence="11 12">DSM 18266</strain>
    </source>
</reference>
<dbReference type="SMART" id="SM00091">
    <property type="entry name" value="PAS"/>
    <property type="match status" value="2"/>
</dbReference>
<dbReference type="Pfam" id="PF08448">
    <property type="entry name" value="PAS_4"/>
    <property type="match status" value="1"/>
</dbReference>
<evidence type="ECO:0000256" key="6">
    <source>
        <dbReference type="PROSITE-ProRule" id="PRU00050"/>
    </source>
</evidence>
<dbReference type="SUPFAM" id="SSF55785">
    <property type="entry name" value="PYP-like sensor domain (PAS domain)"/>
    <property type="match status" value="2"/>
</dbReference>
<dbReference type="GO" id="GO:0008983">
    <property type="term" value="F:protein-glutamate O-methyltransferase activity"/>
    <property type="evidence" value="ECO:0007669"/>
    <property type="project" value="UniProtKB-EC"/>
</dbReference>
<evidence type="ECO:0000313" key="11">
    <source>
        <dbReference type="EMBL" id="NEX22973.1"/>
    </source>
</evidence>
<evidence type="ECO:0000256" key="2">
    <source>
        <dbReference type="ARBA" id="ARBA00012534"/>
    </source>
</evidence>
<dbReference type="InterPro" id="IPR022642">
    <property type="entry name" value="CheR_C"/>
</dbReference>
<feature type="compositionally biased region" description="Low complexity" evidence="7">
    <location>
        <begin position="16"/>
        <end position="37"/>
    </location>
</feature>
<dbReference type="AlphaFoldDB" id="A0A6P1E159"/>
<feature type="domain" description="CheB-type methylesterase" evidence="9">
    <location>
        <begin position="41"/>
        <end position="236"/>
    </location>
</feature>
<name>A0A6P1E159_9GAMM</name>
<dbReference type="Pfam" id="PF03705">
    <property type="entry name" value="CheR_N"/>
    <property type="match status" value="1"/>
</dbReference>
<dbReference type="SUPFAM" id="SSF52738">
    <property type="entry name" value="Methylesterase CheB, C-terminal domain"/>
    <property type="match status" value="1"/>
</dbReference>
<gene>
    <name evidence="11" type="ORF">G3480_22175</name>
</gene>
<proteinExistence type="predicted"/>
<dbReference type="GO" id="GO:0005737">
    <property type="term" value="C:cytoplasm"/>
    <property type="evidence" value="ECO:0007669"/>
    <property type="project" value="InterPro"/>
</dbReference>
<dbReference type="InterPro" id="IPR035965">
    <property type="entry name" value="PAS-like_dom_sf"/>
</dbReference>
<dbReference type="PANTHER" id="PTHR24422">
    <property type="entry name" value="CHEMOTAXIS PROTEIN METHYLTRANSFERASE"/>
    <property type="match status" value="1"/>
</dbReference>
<dbReference type="GO" id="GO:0032259">
    <property type="term" value="P:methylation"/>
    <property type="evidence" value="ECO:0007669"/>
    <property type="project" value="UniProtKB-KW"/>
</dbReference>
<feature type="compositionally biased region" description="Basic and acidic residues" evidence="7">
    <location>
        <begin position="714"/>
        <end position="728"/>
    </location>
</feature>
<dbReference type="GO" id="GO:0008984">
    <property type="term" value="F:protein-glutamate methylesterase activity"/>
    <property type="evidence" value="ECO:0007669"/>
    <property type="project" value="InterPro"/>
</dbReference>
<dbReference type="InterPro" id="IPR050903">
    <property type="entry name" value="Bact_Chemotaxis_MeTrfase"/>
</dbReference>
<dbReference type="Gene3D" id="1.10.155.10">
    <property type="entry name" value="Chemotaxis receptor methyltransferase CheR, N-terminal domain"/>
    <property type="match status" value="1"/>
</dbReference>
<dbReference type="PROSITE" id="PS50122">
    <property type="entry name" value="CHEB"/>
    <property type="match status" value="1"/>
</dbReference>
<keyword evidence="5" id="KW-0949">S-adenosyl-L-methionine</keyword>
<dbReference type="Gene3D" id="3.40.50.150">
    <property type="entry name" value="Vaccinia Virus protein VP39"/>
    <property type="match status" value="1"/>
</dbReference>
<keyword evidence="6" id="KW-0145">Chemotaxis</keyword>
<dbReference type="PROSITE" id="PS50123">
    <property type="entry name" value="CHER"/>
    <property type="match status" value="1"/>
</dbReference>
<dbReference type="SMART" id="SM00138">
    <property type="entry name" value="MeTrc"/>
    <property type="match status" value="1"/>
</dbReference>
<evidence type="ECO:0000256" key="4">
    <source>
        <dbReference type="ARBA" id="ARBA00022679"/>
    </source>
</evidence>
<evidence type="ECO:0000313" key="12">
    <source>
        <dbReference type="Proteomes" id="UP000471640"/>
    </source>
</evidence>
<dbReference type="InterPro" id="IPR000014">
    <property type="entry name" value="PAS"/>
</dbReference>
<dbReference type="PRINTS" id="PR00996">
    <property type="entry name" value="CHERMTFRASE"/>
</dbReference>
<protein>
    <recommendedName>
        <fullName evidence="2">protein-glutamate O-methyltransferase</fullName>
        <ecNumber evidence="2">2.1.1.80</ecNumber>
    </recommendedName>
</protein>
<organism evidence="11 12">
    <name type="scientific">Thiorhodococcus mannitoliphagus</name>
    <dbReference type="NCBI Taxonomy" id="329406"/>
    <lineage>
        <taxon>Bacteria</taxon>
        <taxon>Pseudomonadati</taxon>
        <taxon>Pseudomonadota</taxon>
        <taxon>Gammaproteobacteria</taxon>
        <taxon>Chromatiales</taxon>
        <taxon>Chromatiaceae</taxon>
        <taxon>Thiorhodococcus</taxon>
    </lineage>
</organism>
<dbReference type="PROSITE" id="PS50112">
    <property type="entry name" value="PAS"/>
    <property type="match status" value="1"/>
</dbReference>
<dbReference type="SUPFAM" id="SSF47757">
    <property type="entry name" value="Chemotaxis receptor methyltransferase CheR, N-terminal domain"/>
    <property type="match status" value="1"/>
</dbReference>
<keyword evidence="4" id="KW-0808">Transferase</keyword>
<dbReference type="Pfam" id="PF13596">
    <property type="entry name" value="PAS_10"/>
    <property type="match status" value="1"/>
</dbReference>
<evidence type="ECO:0000256" key="7">
    <source>
        <dbReference type="SAM" id="MobiDB-lite"/>
    </source>
</evidence>
<feature type="active site" evidence="6">
    <location>
        <position position="86"/>
    </location>
</feature>